<dbReference type="InterPro" id="IPR036264">
    <property type="entry name" value="Bact_exopeptidase_dim_dom"/>
</dbReference>
<evidence type="ECO:0000256" key="3">
    <source>
        <dbReference type="PIRSR" id="PIRSR001235-1"/>
    </source>
</evidence>
<dbReference type="InterPro" id="IPR001261">
    <property type="entry name" value="ArgE/DapE_CS"/>
</dbReference>
<evidence type="ECO:0000313" key="5">
    <source>
        <dbReference type="EMBL" id="KGR78065.1"/>
    </source>
</evidence>
<dbReference type="InterPro" id="IPR011650">
    <property type="entry name" value="Peptidase_M20_dimer"/>
</dbReference>
<feature type="binding site" evidence="3">
    <location>
        <position position="77"/>
    </location>
    <ligand>
        <name>Zn(2+)</name>
        <dbReference type="ChEBI" id="CHEBI:29105"/>
        <label>1</label>
    </ligand>
</feature>
<sequence length="401" mass="45033">MNFQRLNDRFEYLKQNFQTADSHGFNRLAFSSEEKAAIDWIIELVSKYPVEVHRDSIGNCFIRYKGKTDQTIAFGSHMDTVKNGGLLDGALGVLAALECLESWIEEDFKPEKSIELIIFVAEEANPLGGTFGSRVFTGEYSIPQNEEILSQVGLTSEQIANARNTKAYEAFIELHIEQGNILEDQQIEIGIVNAIAGIIRTKINIYGDARHAGTTPMNKRNDALVKASPFIQFANQLPNSISGIVCTIGELHVKPNLPSVVPGEIEMVVEIRGDRYENMVEAENRLQKYLSHNNLHFDFERTVTKIPNEMNTTLQQVIKESCDQLGFSNLIMYSGATHDAKSMSNICPSGMIFIPSKNGISHHPDEFSEWKDIEKGSTLLKEVIQKLSLMKEDIFYEYGNA</sequence>
<accession>A0A0A3I3I1</accession>
<dbReference type="PROSITE" id="PS00758">
    <property type="entry name" value="ARGE_DAPE_CPG2_1"/>
    <property type="match status" value="1"/>
</dbReference>
<dbReference type="GO" id="GO:0046872">
    <property type="term" value="F:metal ion binding"/>
    <property type="evidence" value="ECO:0007669"/>
    <property type="project" value="UniProtKB-KW"/>
</dbReference>
<dbReference type="AlphaFoldDB" id="A0A0A3I3I1"/>
<feature type="domain" description="Peptidase M20 dimerisation" evidence="4">
    <location>
        <begin position="195"/>
        <end position="295"/>
    </location>
</feature>
<comment type="cofactor">
    <cofactor evidence="3">
        <name>Zn(2+)</name>
        <dbReference type="ChEBI" id="CHEBI:29105"/>
    </cofactor>
    <text evidence="3">Binds 2 Zn(2+) ions per subunit.</text>
</comment>
<evidence type="ECO:0000256" key="2">
    <source>
        <dbReference type="ARBA" id="ARBA00022801"/>
    </source>
</evidence>
<dbReference type="eggNOG" id="COG0624">
    <property type="taxonomic scope" value="Bacteria"/>
</dbReference>
<name>A0A0A3I3I1_9BACL</name>
<keyword evidence="3" id="KW-0479">Metal-binding</keyword>
<keyword evidence="3" id="KW-0862">Zinc</keyword>
<reference evidence="5 6" key="1">
    <citation type="submission" date="2014-02" db="EMBL/GenBank/DDBJ databases">
        <title>Draft genome sequence of Lysinibacillus manganicus DSM 26584T.</title>
        <authorList>
            <person name="Zhang F."/>
            <person name="Wang G."/>
            <person name="Zhang L."/>
        </authorList>
    </citation>
    <scope>NUCLEOTIDE SEQUENCE [LARGE SCALE GENOMIC DNA]</scope>
    <source>
        <strain evidence="5 6">DSM 26584</strain>
    </source>
</reference>
<dbReference type="EMBL" id="JPVN01000014">
    <property type="protein sequence ID" value="KGR78065.1"/>
    <property type="molecule type" value="Genomic_DNA"/>
</dbReference>
<keyword evidence="2" id="KW-0378">Hydrolase</keyword>
<dbReference type="SUPFAM" id="SSF53187">
    <property type="entry name" value="Zn-dependent exopeptidases"/>
    <property type="match status" value="1"/>
</dbReference>
<dbReference type="InterPro" id="IPR010158">
    <property type="entry name" value="Amidase_Cbmase"/>
</dbReference>
<evidence type="ECO:0000259" key="4">
    <source>
        <dbReference type="Pfam" id="PF07687"/>
    </source>
</evidence>
<gene>
    <name evidence="5" type="ORF">CD29_13005</name>
</gene>
<proteinExistence type="inferred from homology"/>
<dbReference type="Pfam" id="PF07687">
    <property type="entry name" value="M20_dimer"/>
    <property type="match status" value="1"/>
</dbReference>
<dbReference type="Proteomes" id="UP000030416">
    <property type="component" value="Unassembled WGS sequence"/>
</dbReference>
<feature type="binding site" evidence="3">
    <location>
        <position position="88"/>
    </location>
    <ligand>
        <name>Zn(2+)</name>
        <dbReference type="ChEBI" id="CHEBI:29105"/>
        <label>1</label>
    </ligand>
</feature>
<feature type="binding site" evidence="3">
    <location>
        <position position="362"/>
    </location>
    <ligand>
        <name>Zn(2+)</name>
        <dbReference type="ChEBI" id="CHEBI:29105"/>
        <label>2</label>
    </ligand>
</feature>
<dbReference type="Pfam" id="PF01546">
    <property type="entry name" value="Peptidase_M20"/>
    <property type="match status" value="1"/>
</dbReference>
<dbReference type="PANTHER" id="PTHR32494:SF5">
    <property type="entry name" value="ALLANTOATE AMIDOHYDROLASE"/>
    <property type="match status" value="1"/>
</dbReference>
<dbReference type="InterPro" id="IPR002933">
    <property type="entry name" value="Peptidase_M20"/>
</dbReference>
<feature type="binding site" evidence="3">
    <location>
        <position position="88"/>
    </location>
    <ligand>
        <name>Zn(2+)</name>
        <dbReference type="ChEBI" id="CHEBI:29105"/>
        <label>2</label>
    </ligand>
</feature>
<dbReference type="Gene3D" id="3.40.630.10">
    <property type="entry name" value="Zn peptidases"/>
    <property type="match status" value="1"/>
</dbReference>
<organism evidence="5 6">
    <name type="scientific">Ureibacillus manganicus DSM 26584</name>
    <dbReference type="NCBI Taxonomy" id="1384049"/>
    <lineage>
        <taxon>Bacteria</taxon>
        <taxon>Bacillati</taxon>
        <taxon>Bacillota</taxon>
        <taxon>Bacilli</taxon>
        <taxon>Bacillales</taxon>
        <taxon>Caryophanaceae</taxon>
        <taxon>Ureibacillus</taxon>
    </lineage>
</organism>
<dbReference type="OrthoDB" id="9808195at2"/>
<protein>
    <recommendedName>
        <fullName evidence="4">Peptidase M20 dimerisation domain-containing protein</fullName>
    </recommendedName>
</protein>
<dbReference type="CDD" id="cd03884">
    <property type="entry name" value="M20_bAS"/>
    <property type="match status" value="1"/>
</dbReference>
<dbReference type="NCBIfam" id="TIGR01879">
    <property type="entry name" value="hydantase"/>
    <property type="match status" value="1"/>
</dbReference>
<feature type="binding site" evidence="3">
    <location>
        <position position="123"/>
    </location>
    <ligand>
        <name>Zn(2+)</name>
        <dbReference type="ChEBI" id="CHEBI:29105"/>
        <label>2</label>
    </ligand>
</feature>
<dbReference type="GO" id="GO:0016813">
    <property type="term" value="F:hydrolase activity, acting on carbon-nitrogen (but not peptide) bonds, in linear amidines"/>
    <property type="evidence" value="ECO:0007669"/>
    <property type="project" value="InterPro"/>
</dbReference>
<dbReference type="Gene3D" id="3.30.70.360">
    <property type="match status" value="1"/>
</dbReference>
<feature type="binding site" evidence="3">
    <location>
        <position position="175"/>
    </location>
    <ligand>
        <name>Zn(2+)</name>
        <dbReference type="ChEBI" id="CHEBI:29105"/>
        <label>1</label>
    </ligand>
</feature>
<dbReference type="STRING" id="1384049.CD29_13005"/>
<keyword evidence="6" id="KW-1185">Reference proteome</keyword>
<dbReference type="PIRSF" id="PIRSF001235">
    <property type="entry name" value="Amidase_carbamoylase"/>
    <property type="match status" value="1"/>
</dbReference>
<dbReference type="RefSeq" id="WP_036187318.1">
    <property type="nucleotide sequence ID" value="NZ_AVDA01000014.1"/>
</dbReference>
<dbReference type="SUPFAM" id="SSF55031">
    <property type="entry name" value="Bacterial exopeptidase dimerisation domain"/>
    <property type="match status" value="1"/>
</dbReference>
<comment type="caution">
    <text evidence="5">The sequence shown here is derived from an EMBL/GenBank/DDBJ whole genome shotgun (WGS) entry which is preliminary data.</text>
</comment>
<dbReference type="PANTHER" id="PTHR32494">
    <property type="entry name" value="ALLANTOATE DEIMINASE-RELATED"/>
    <property type="match status" value="1"/>
</dbReference>
<evidence type="ECO:0000256" key="1">
    <source>
        <dbReference type="ARBA" id="ARBA00006153"/>
    </source>
</evidence>
<evidence type="ECO:0000313" key="6">
    <source>
        <dbReference type="Proteomes" id="UP000030416"/>
    </source>
</evidence>
<comment type="similarity">
    <text evidence="1">Belongs to the peptidase M20 family.</text>
</comment>